<accession>A0A0S6VQ80</accession>
<keyword evidence="5 7" id="KW-1133">Transmembrane helix</keyword>
<dbReference type="PANTHER" id="PTHR43081">
    <property type="entry name" value="ADENYLATE CYCLASE, TERMINAL-DIFFERENTIATION SPECIFIC-RELATED"/>
    <property type="match status" value="1"/>
</dbReference>
<evidence type="ECO:0000256" key="3">
    <source>
        <dbReference type="ARBA" id="ARBA00022475"/>
    </source>
</evidence>
<reference evidence="10" key="1">
    <citation type="journal article" date="2015" name="PeerJ">
        <title>First genomic representation of candidate bacterial phylum KSB3 points to enhanced environmental sensing as a trigger of wastewater bulking.</title>
        <authorList>
            <person name="Sekiguchi Y."/>
            <person name="Ohashi A."/>
            <person name="Parks D.H."/>
            <person name="Yamauchi T."/>
            <person name="Tyson G.W."/>
            <person name="Hugenholtz P."/>
        </authorList>
    </citation>
    <scope>NUCLEOTIDE SEQUENCE [LARGE SCALE GENOMIC DNA]</scope>
</reference>
<comment type="similarity">
    <text evidence="2">Belongs to the adenylyl cyclase class-3 family.</text>
</comment>
<evidence type="ECO:0000256" key="2">
    <source>
        <dbReference type="ARBA" id="ARBA00005381"/>
    </source>
</evidence>
<dbReference type="AlphaFoldDB" id="A0A0S6VQ80"/>
<dbReference type="SUPFAM" id="SSF55073">
    <property type="entry name" value="Nucleotide cyclase"/>
    <property type="match status" value="1"/>
</dbReference>
<keyword evidence="11" id="KW-1185">Reference proteome</keyword>
<dbReference type="GO" id="GO:0006171">
    <property type="term" value="P:cAMP biosynthetic process"/>
    <property type="evidence" value="ECO:0007669"/>
    <property type="project" value="TreeGrafter"/>
</dbReference>
<keyword evidence="3" id="KW-1003">Cell membrane</keyword>
<dbReference type="EMBL" id="DF820455">
    <property type="protein sequence ID" value="GAK49200.1"/>
    <property type="molecule type" value="Genomic_DNA"/>
</dbReference>
<dbReference type="CDD" id="cd07302">
    <property type="entry name" value="CHD"/>
    <property type="match status" value="1"/>
</dbReference>
<dbReference type="HOGENOM" id="CLU_481317_0_0_0"/>
<dbReference type="GO" id="GO:0004016">
    <property type="term" value="F:adenylate cyclase activity"/>
    <property type="evidence" value="ECO:0007669"/>
    <property type="project" value="UniProtKB-ARBA"/>
</dbReference>
<comment type="subcellular location">
    <subcellularLocation>
        <location evidence="1">Cell envelope</location>
    </subcellularLocation>
</comment>
<dbReference type="InterPro" id="IPR003660">
    <property type="entry name" value="HAMP_dom"/>
</dbReference>
<dbReference type="STRING" id="1499966.U14_00418"/>
<evidence type="ECO:0000313" key="11">
    <source>
        <dbReference type="Proteomes" id="UP000030700"/>
    </source>
</evidence>
<dbReference type="GO" id="GO:0016020">
    <property type="term" value="C:membrane"/>
    <property type="evidence" value="ECO:0007669"/>
    <property type="project" value="InterPro"/>
</dbReference>
<dbReference type="SMART" id="SM00304">
    <property type="entry name" value="HAMP"/>
    <property type="match status" value="1"/>
</dbReference>
<sequence>MFHFKYKLTLLIAGIILSLLAGIFWIVQHQIEQNAIAVIKENFTETRLLVLTLMADRQRRLEEIASGLAGSEFIRLILTDSTLDEPTRDDLMNGEILPDYPQLSLLAVVDTGDTILAINADGREIGEMLLEQPFYHDARDGKHGSGFVISAGRARQIIALPVTIGFDEEEEILGVLIVGLTWNEEDVEHIKTLTKADIAFINQQQIFLSSRITQLNGTLMPPDIIQQQLPSIFSFSENEARLIPFQQERFLVVNVVDTQKNSPPYLILTSLDRELIFVKAIRSILIEFAVGGVLIGLVLSFFFARGISKPITQLQQATTEIERGNLEYRVTIRSRDEFSQLGGAFNRMVEGLHEKERIRGVMNKVVSKEIADEILRSDLQLGGEERIATVLFSDIRGFTTFSELLPPKALLDVLNAYFTRVSECIYHHHGNIDKYIGDALMALFGVPIARESSVKDAVFAALDMTTALEEFNQTLTSSIGKQLNIGIGINTGKLVAGLMGASSRMEYTVMGDAVNLASRLEGLTKQYGAQIVISETTYQALQPLLSPQDGLAFRYLDAVRVKGKTRGVQIYQVLRQRPEIERFLHRFHQAHHLLESGHLQQAEQAFAALRQEWATDTVTALFCERVSAYLQTPPLFQEEYREGVYICTEK</sequence>
<dbReference type="GO" id="GO:0035556">
    <property type="term" value="P:intracellular signal transduction"/>
    <property type="evidence" value="ECO:0007669"/>
    <property type="project" value="InterPro"/>
</dbReference>
<protein>
    <submittedName>
        <fullName evidence="10">Adenylate cyclase related protein</fullName>
    </submittedName>
</protein>
<dbReference type="Proteomes" id="UP000030700">
    <property type="component" value="Unassembled WGS sequence"/>
</dbReference>
<dbReference type="Gene3D" id="3.30.70.1230">
    <property type="entry name" value="Nucleotide cyclase"/>
    <property type="match status" value="1"/>
</dbReference>
<evidence type="ECO:0000259" key="8">
    <source>
        <dbReference type="PROSITE" id="PS50125"/>
    </source>
</evidence>
<evidence type="ECO:0000256" key="6">
    <source>
        <dbReference type="ARBA" id="ARBA00023136"/>
    </source>
</evidence>
<dbReference type="SUPFAM" id="SSF158472">
    <property type="entry name" value="HAMP domain-like"/>
    <property type="match status" value="1"/>
</dbReference>
<feature type="domain" description="HAMP" evidence="9">
    <location>
        <begin position="305"/>
        <end position="357"/>
    </location>
</feature>
<gene>
    <name evidence="10" type="ORF">U14_00418</name>
</gene>
<organism evidence="10">
    <name type="scientific">Candidatus Moduliflexus flocculans</name>
    <dbReference type="NCBI Taxonomy" id="1499966"/>
    <lineage>
        <taxon>Bacteria</taxon>
        <taxon>Candidatus Moduliflexota</taxon>
        <taxon>Candidatus Moduliflexia</taxon>
        <taxon>Candidatus Moduliflexales</taxon>
        <taxon>Candidatus Moduliflexaceae</taxon>
    </lineage>
</organism>
<dbReference type="GO" id="GO:0030313">
    <property type="term" value="C:cell envelope"/>
    <property type="evidence" value="ECO:0007669"/>
    <property type="project" value="UniProtKB-SubCell"/>
</dbReference>
<dbReference type="CDD" id="cd06225">
    <property type="entry name" value="HAMP"/>
    <property type="match status" value="1"/>
</dbReference>
<feature type="transmembrane region" description="Helical" evidence="7">
    <location>
        <begin position="6"/>
        <end position="27"/>
    </location>
</feature>
<dbReference type="FunFam" id="3.30.70.1230:FF:000016">
    <property type="entry name" value="Adenylate/guanylate cyclase domain-containing protein"/>
    <property type="match status" value="1"/>
</dbReference>
<evidence type="ECO:0000256" key="7">
    <source>
        <dbReference type="SAM" id="Phobius"/>
    </source>
</evidence>
<keyword evidence="4 7" id="KW-0812">Transmembrane</keyword>
<dbReference type="Pfam" id="PF00211">
    <property type="entry name" value="Guanylate_cyc"/>
    <property type="match status" value="1"/>
</dbReference>
<keyword evidence="6 7" id="KW-0472">Membrane</keyword>
<evidence type="ECO:0000256" key="5">
    <source>
        <dbReference type="ARBA" id="ARBA00022989"/>
    </source>
</evidence>
<feature type="domain" description="Guanylate cyclase" evidence="8">
    <location>
        <begin position="389"/>
        <end position="521"/>
    </location>
</feature>
<dbReference type="PROSITE" id="PS50125">
    <property type="entry name" value="GUANYLATE_CYCLASE_2"/>
    <property type="match status" value="1"/>
</dbReference>
<dbReference type="PROSITE" id="PS50885">
    <property type="entry name" value="HAMP"/>
    <property type="match status" value="1"/>
</dbReference>
<dbReference type="SMART" id="SM00044">
    <property type="entry name" value="CYCc"/>
    <property type="match status" value="1"/>
</dbReference>
<dbReference type="Pfam" id="PF00672">
    <property type="entry name" value="HAMP"/>
    <property type="match status" value="1"/>
</dbReference>
<proteinExistence type="inferred from homology"/>
<name>A0A0S6VQ80_9BACT</name>
<dbReference type="InterPro" id="IPR001054">
    <property type="entry name" value="A/G_cyclase"/>
</dbReference>
<dbReference type="InterPro" id="IPR029787">
    <property type="entry name" value="Nucleotide_cyclase"/>
</dbReference>
<evidence type="ECO:0000256" key="1">
    <source>
        <dbReference type="ARBA" id="ARBA00004196"/>
    </source>
</evidence>
<dbReference type="PANTHER" id="PTHR43081:SF1">
    <property type="entry name" value="ADENYLATE CYCLASE, TERMINAL-DIFFERENTIATION SPECIFIC"/>
    <property type="match status" value="1"/>
</dbReference>
<evidence type="ECO:0000256" key="4">
    <source>
        <dbReference type="ARBA" id="ARBA00022692"/>
    </source>
</evidence>
<dbReference type="Gene3D" id="6.10.340.10">
    <property type="match status" value="1"/>
</dbReference>
<evidence type="ECO:0000259" key="9">
    <source>
        <dbReference type="PROSITE" id="PS50885"/>
    </source>
</evidence>
<feature type="transmembrane region" description="Helical" evidence="7">
    <location>
        <begin position="284"/>
        <end position="304"/>
    </location>
</feature>
<dbReference type="InterPro" id="IPR050697">
    <property type="entry name" value="Adenylyl/Guanylyl_Cyclase_3/4"/>
</dbReference>
<evidence type="ECO:0000313" key="10">
    <source>
        <dbReference type="EMBL" id="GAK49200.1"/>
    </source>
</evidence>